<evidence type="ECO:0008006" key="3">
    <source>
        <dbReference type="Google" id="ProtNLM"/>
    </source>
</evidence>
<reference evidence="1 2" key="1">
    <citation type="journal article" date="2019" name="Int. J. Syst. Evol. Microbiol.">
        <title>The Global Catalogue of Microorganisms (GCM) 10K type strain sequencing project: providing services to taxonomists for standard genome sequencing and annotation.</title>
        <authorList>
            <consortium name="The Broad Institute Genomics Platform"/>
            <consortium name="The Broad Institute Genome Sequencing Center for Infectious Disease"/>
            <person name="Wu L."/>
            <person name="Ma J."/>
        </authorList>
    </citation>
    <scope>NUCLEOTIDE SEQUENCE [LARGE SCALE GENOMIC DNA]</scope>
    <source>
        <strain evidence="1 2">JCM 14162</strain>
    </source>
</reference>
<dbReference type="Proteomes" id="UP001500713">
    <property type="component" value="Unassembled WGS sequence"/>
</dbReference>
<dbReference type="InterPro" id="IPR027417">
    <property type="entry name" value="P-loop_NTPase"/>
</dbReference>
<name>A0ABN1B0H9_9SPHN</name>
<dbReference type="SUPFAM" id="SSF52540">
    <property type="entry name" value="P-loop containing nucleoside triphosphate hydrolases"/>
    <property type="match status" value="1"/>
</dbReference>
<accession>A0ABN1B0H9</accession>
<dbReference type="Gene3D" id="3.40.50.300">
    <property type="entry name" value="P-loop containing nucleotide triphosphate hydrolases"/>
    <property type="match status" value="1"/>
</dbReference>
<sequence length="350" mass="38635">MVSMISTVQKNEILDDASYLAHRYDEVNDAFRFLSVPRDVHRQCTFITDEHLPNIEQYQTIRGSEVTQASPPTAPIHFIFHSAYCCSTMLARAFDIEGVSMGLKEPVVLNDMIGWRRRGADAARQREVIDQSLTLLSRPFGEDRAVIIKPSNICNPLAIEMLKMRPDAKALLLYAPIEGFLKSIAKKEMWGRIWVRDVLIGTLKDGYAIGGFSQDELLQLTDLQVAAIGWLSQHALFAKIINEVGPDRVKTLDSDTFLAQSPATITALSDLYGLGMNEAQIKAVIDGPAFTSHSKLDQAKEGEVFNASARAEEQQQVEQVHGAEISMVATWANAVAESQGIKMAIGSALT</sequence>
<gene>
    <name evidence="1" type="ORF">GCM10009096_33420</name>
</gene>
<proteinExistence type="predicted"/>
<evidence type="ECO:0000313" key="1">
    <source>
        <dbReference type="EMBL" id="GAA0487815.1"/>
    </source>
</evidence>
<comment type="caution">
    <text evidence="1">The sequence shown here is derived from an EMBL/GenBank/DDBJ whole genome shotgun (WGS) entry which is preliminary data.</text>
</comment>
<evidence type="ECO:0000313" key="2">
    <source>
        <dbReference type="Proteomes" id="UP001500713"/>
    </source>
</evidence>
<keyword evidence="2" id="KW-1185">Reference proteome</keyword>
<protein>
    <recommendedName>
        <fullName evidence="3">Transaldolase</fullName>
    </recommendedName>
</protein>
<organism evidence="1 2">
    <name type="scientific">Parasphingorhabdus litoris</name>
    <dbReference type="NCBI Taxonomy" id="394733"/>
    <lineage>
        <taxon>Bacteria</taxon>
        <taxon>Pseudomonadati</taxon>
        <taxon>Pseudomonadota</taxon>
        <taxon>Alphaproteobacteria</taxon>
        <taxon>Sphingomonadales</taxon>
        <taxon>Sphingomonadaceae</taxon>
        <taxon>Parasphingorhabdus</taxon>
    </lineage>
</organism>
<dbReference type="EMBL" id="BAAAEM010000003">
    <property type="protein sequence ID" value="GAA0487815.1"/>
    <property type="molecule type" value="Genomic_DNA"/>
</dbReference>